<dbReference type="Gene3D" id="1.20.1250.20">
    <property type="entry name" value="MFS general substrate transporter like domains"/>
    <property type="match status" value="2"/>
</dbReference>
<evidence type="ECO:0000256" key="3">
    <source>
        <dbReference type="ARBA" id="ARBA00023136"/>
    </source>
</evidence>
<dbReference type="PROSITE" id="PS00216">
    <property type="entry name" value="SUGAR_TRANSPORT_1"/>
    <property type="match status" value="1"/>
</dbReference>
<dbReference type="GO" id="GO:0009925">
    <property type="term" value="C:basal plasma membrane"/>
    <property type="evidence" value="ECO:0007669"/>
    <property type="project" value="UniProtKB-SubCell"/>
</dbReference>
<dbReference type="PROSITE" id="PS50850">
    <property type="entry name" value="MFS"/>
    <property type="match status" value="2"/>
</dbReference>
<feature type="transmembrane region" description="Helical" evidence="8">
    <location>
        <begin position="905"/>
        <end position="927"/>
    </location>
</feature>
<feature type="transmembrane region" description="Helical" evidence="8">
    <location>
        <begin position="732"/>
        <end position="750"/>
    </location>
</feature>
<name>A0A6P7NLB4_BETSP</name>
<dbReference type="InterPro" id="IPR036259">
    <property type="entry name" value="MFS_trans_sf"/>
</dbReference>
<keyword evidence="1 8" id="KW-0812">Transmembrane</keyword>
<feature type="transmembrane region" description="Helical" evidence="8">
    <location>
        <begin position="376"/>
        <end position="394"/>
    </location>
</feature>
<accession>A0A6P7NLB4</accession>
<feature type="transmembrane region" description="Helical" evidence="8">
    <location>
        <begin position="495"/>
        <end position="516"/>
    </location>
</feature>
<organism evidence="10 11">
    <name type="scientific">Betta splendens</name>
    <name type="common">Siamese fighting fish</name>
    <dbReference type="NCBI Taxonomy" id="158456"/>
    <lineage>
        <taxon>Eukaryota</taxon>
        <taxon>Metazoa</taxon>
        <taxon>Chordata</taxon>
        <taxon>Craniata</taxon>
        <taxon>Vertebrata</taxon>
        <taxon>Euteleostomi</taxon>
        <taxon>Actinopterygii</taxon>
        <taxon>Neopterygii</taxon>
        <taxon>Teleostei</taxon>
        <taxon>Neoteleostei</taxon>
        <taxon>Acanthomorphata</taxon>
        <taxon>Anabantaria</taxon>
        <taxon>Anabantiformes</taxon>
        <taxon>Anabantoidei</taxon>
        <taxon>Osphronemidae</taxon>
        <taxon>Betta</taxon>
    </lineage>
</organism>
<feature type="transmembrane region" description="Helical" evidence="8">
    <location>
        <begin position="203"/>
        <end position="221"/>
    </location>
</feature>
<dbReference type="InParanoid" id="A0A6P7NLB4"/>
<dbReference type="OrthoDB" id="2544694at2759"/>
<protein>
    <recommendedName>
        <fullName evidence="5">Solute carrier family 22 member 6</fullName>
    </recommendedName>
    <alternativeName>
        <fullName evidence="7">Organic anion transporter 1</fullName>
    </alternativeName>
    <alternativeName>
        <fullName evidence="6">Renal organic anion transporter 1</fullName>
    </alternativeName>
</protein>
<gene>
    <name evidence="11" type="primary">LOC114864097</name>
</gene>
<evidence type="ECO:0000259" key="9">
    <source>
        <dbReference type="PROSITE" id="PS50850"/>
    </source>
</evidence>
<feature type="domain" description="Major facilitator superfamily (MFS) profile" evidence="9">
    <location>
        <begin position="132"/>
        <end position="546"/>
    </location>
</feature>
<evidence type="ECO:0000256" key="5">
    <source>
        <dbReference type="ARBA" id="ARBA00039897"/>
    </source>
</evidence>
<dbReference type="Proteomes" id="UP000515150">
    <property type="component" value="Chromosome 1"/>
</dbReference>
<keyword evidence="3 8" id="KW-0472">Membrane</keyword>
<feature type="transmembrane region" description="Helical" evidence="8">
    <location>
        <begin position="819"/>
        <end position="837"/>
    </location>
</feature>
<dbReference type="GO" id="GO:0022857">
    <property type="term" value="F:transmembrane transporter activity"/>
    <property type="evidence" value="ECO:0007669"/>
    <property type="project" value="InterPro"/>
</dbReference>
<evidence type="ECO:0000256" key="6">
    <source>
        <dbReference type="ARBA" id="ARBA00041768"/>
    </source>
</evidence>
<dbReference type="InterPro" id="IPR020846">
    <property type="entry name" value="MFS_dom"/>
</dbReference>
<evidence type="ECO:0000256" key="2">
    <source>
        <dbReference type="ARBA" id="ARBA00022989"/>
    </source>
</evidence>
<feature type="transmembrane region" description="Helical" evidence="8">
    <location>
        <begin position="522"/>
        <end position="542"/>
    </location>
</feature>
<proteinExistence type="predicted"/>
<feature type="transmembrane region" description="Helical" evidence="8">
    <location>
        <begin position="1051"/>
        <end position="1071"/>
    </location>
</feature>
<dbReference type="SUPFAM" id="SSF103473">
    <property type="entry name" value="MFS general substrate transporter"/>
    <property type="match status" value="2"/>
</dbReference>
<evidence type="ECO:0000313" key="11">
    <source>
        <dbReference type="RefSeq" id="XP_029020617.3"/>
    </source>
</evidence>
<dbReference type="InterPro" id="IPR005828">
    <property type="entry name" value="MFS_sugar_transport-like"/>
</dbReference>
<feature type="transmembrane region" description="Helical" evidence="8">
    <location>
        <begin position="762"/>
        <end position="783"/>
    </location>
</feature>
<dbReference type="InterPro" id="IPR005829">
    <property type="entry name" value="Sugar_transporter_CS"/>
</dbReference>
<sequence>MWTAVMINSAGECVLFRRSSHPFQHSGARRLWKRSKMKFDNILSEINGFGKFQVRLVLLQLLSRLSMPCHFLLNNFMAAVPSHHCDLSALDDGDVFANLTRDQQLAVGVPAGEDGVLSSCQMFHEPQYQHLSGANGTNHTFVVECQNGWVYDNSTFRSTVVTEWDLVCSRKGMSKATATVFFIGVMFGAPLFGFLSDRYGRRPLLLVSYITTMVFAVISAFSTSYVMFAILRFFTGLSLAGLSIISIVLNVEWFGVEYRTFSGIIIGLDWTLGNLLLVGIAYCVNEWRMLILAASSPLILAILCWKWLPESARWLLANGKADAAHHYIKMCAEMNNRSKFMDGITPKALLDSAEEETKDKKYTCLDLFKTSNIRRLAICSGVVWYGVAFTYYGISLNISGFGVNPYLTQFIFGSIEIPMKIGTYFFVEKVGRRPGEVLTLLLTGLCLFINMFVAQDQWVTRTIVAVLGKAMSEAAFTIMYLYTTELYPTVVRQNGLGYTAFMARLGVSISPLVLLLEDAWRLLPAATYCAVAVGSGVVASLLPETLNTCLPEFIEDIEKRSAFPDMKFENVLAEVNGFGRFQLRAVLLVVVARVTLPFHFLLNNFIAFIPAHHCDLHSLDDGGAFSNLSAAERLAVGVPRRQDGAPDSCRMFTEPRYRLLVNASNATGLGSVPCQGGWVYDGSVVRSSLATEWDLVCDKKNMNRAVASIFFTGVMLGAAVFGYLSDRFGRKTTLLVCYVTTALFGFASALSPSLTVFTVMRFFTGMGLSGISIITYTLCIEWVDIKRRTALSIFMSMDWSLGVCLLPVAAYFVNDWRSLTAVVTAPLLPAIIAWWWLPESARWLLSNGRLGRAHFHLNECAVVNGRQQSMADLKPEILSKITLIENENRKYSYLDLVRTPRMRTLALRCGIVWFGVACAYYGISLSIDGFGVSLHLTQFIYGVTELPAKLLVFLALERLGRRLSQSGSLFLTGLCVFCNMFIPQEMGLCRTIIGGLGKMFSEASFTTVYLYTLELYPTVMRQNGLGYCSFLARIGVSICPLIMLLEDVWEALPGLLFSLFTLLSGFSASLLPETRNIRLPETIEEVEQTRRRSISTSD</sequence>
<dbReference type="AlphaFoldDB" id="A0A6P7NLB4"/>
<evidence type="ECO:0000256" key="1">
    <source>
        <dbReference type="ARBA" id="ARBA00022692"/>
    </source>
</evidence>
<feature type="transmembrane region" description="Helical" evidence="8">
    <location>
        <begin position="790"/>
        <end position="813"/>
    </location>
</feature>
<dbReference type="KEGG" id="bspl:114864097"/>
<evidence type="ECO:0000256" key="8">
    <source>
        <dbReference type="SAM" id="Phobius"/>
    </source>
</evidence>
<evidence type="ECO:0000256" key="7">
    <source>
        <dbReference type="ARBA" id="ARBA00042362"/>
    </source>
</evidence>
<feature type="transmembrane region" description="Helical" evidence="8">
    <location>
        <begin position="459"/>
        <end position="483"/>
    </location>
</feature>
<dbReference type="Pfam" id="PF00083">
    <property type="entry name" value="Sugar_tr"/>
    <property type="match status" value="2"/>
</dbReference>
<feature type="transmembrane region" description="Helical" evidence="8">
    <location>
        <begin position="227"/>
        <end position="249"/>
    </location>
</feature>
<feature type="transmembrane region" description="Helical" evidence="8">
    <location>
        <begin position="585"/>
        <end position="609"/>
    </location>
</feature>
<feature type="transmembrane region" description="Helical" evidence="8">
    <location>
        <begin position="434"/>
        <end position="453"/>
    </location>
</feature>
<dbReference type="GeneID" id="114864097"/>
<keyword evidence="2 8" id="KW-1133">Transmembrane helix</keyword>
<dbReference type="RefSeq" id="XP_029020617.3">
    <property type="nucleotide sequence ID" value="XM_029164784.3"/>
</dbReference>
<reference evidence="11" key="1">
    <citation type="submission" date="2025-08" db="UniProtKB">
        <authorList>
            <consortium name="RefSeq"/>
        </authorList>
    </citation>
    <scope>IDENTIFICATION</scope>
</reference>
<dbReference type="PANTHER" id="PTHR24064">
    <property type="entry name" value="SOLUTE CARRIER FAMILY 22 MEMBER"/>
    <property type="match status" value="1"/>
</dbReference>
<feature type="transmembrane region" description="Helical" evidence="8">
    <location>
        <begin position="406"/>
        <end position="427"/>
    </location>
</feature>
<evidence type="ECO:0000256" key="4">
    <source>
        <dbReference type="ARBA" id="ARBA00034696"/>
    </source>
</evidence>
<feature type="transmembrane region" description="Helical" evidence="8">
    <location>
        <begin position="705"/>
        <end position="725"/>
    </location>
</feature>
<feature type="transmembrane region" description="Helical" evidence="8">
    <location>
        <begin position="1024"/>
        <end position="1045"/>
    </location>
</feature>
<feature type="transmembrane region" description="Helical" evidence="8">
    <location>
        <begin position="939"/>
        <end position="956"/>
    </location>
</feature>
<comment type="subcellular location">
    <subcellularLocation>
        <location evidence="4">Basal cell membrane</location>
        <topology evidence="4">Multi-pass membrane protein</topology>
    </subcellularLocation>
</comment>
<feature type="transmembrane region" description="Helical" evidence="8">
    <location>
        <begin position="176"/>
        <end position="196"/>
    </location>
</feature>
<feature type="domain" description="Major facilitator superfamily (MFS) profile" evidence="9">
    <location>
        <begin position="651"/>
        <end position="1076"/>
    </location>
</feature>
<dbReference type="FunFam" id="1.20.1250.20:FF:000023">
    <property type="entry name" value="Solute carrier family 22 member 6"/>
    <property type="match status" value="2"/>
</dbReference>
<keyword evidence="10" id="KW-1185">Reference proteome</keyword>
<feature type="transmembrane region" description="Helical" evidence="8">
    <location>
        <begin position="261"/>
        <end position="281"/>
    </location>
</feature>
<evidence type="ECO:0000313" key="10">
    <source>
        <dbReference type="Proteomes" id="UP000515150"/>
    </source>
</evidence>